<reference evidence="2" key="1">
    <citation type="submission" date="2018-01" db="EMBL/GenBank/DDBJ databases">
        <title>Comparative genomics of Mycobacterium mucogenicum and Mycobacterium neoaurum clade members emphasizing tRNA and non-coding RNA.</title>
        <authorList>
            <person name="Behra P.R.K."/>
            <person name="Pettersson B.M.F."/>
            <person name="Das S."/>
            <person name="Dasgupta S."/>
            <person name="Kirsebom L.A."/>
        </authorList>
    </citation>
    <scope>NUCLEOTIDE SEQUENCE</scope>
    <source>
        <strain evidence="2">DSM 44124</strain>
    </source>
</reference>
<dbReference type="RefSeq" id="WP_053855294.1">
    <property type="nucleotide sequence ID" value="NZ_ANBS01000024.1"/>
</dbReference>
<dbReference type="AlphaFoldDB" id="A0A8H2JG14"/>
<dbReference type="Proteomes" id="UP000309231">
    <property type="component" value="Chromosome"/>
</dbReference>
<reference evidence="1 3" key="2">
    <citation type="journal article" date="2019" name="BMC Evol. Biol.">
        <title>Comparative genomics of Mycobacterium mucogenicum and Mycobacterium neoaurum clade members emphasizing tRNA and non-coding RNA.</title>
        <authorList>
            <person name="Behra P.R.K."/>
            <person name="Pettersson B.M.F."/>
            <person name="Das S."/>
            <person name="Dasgupta S."/>
            <person name="Kirsebom L.A."/>
        </authorList>
    </citation>
    <scope>NUCLEOTIDE SEQUENCE [LARGE SCALE GENOMIC DNA]</scope>
    <source>
        <strain evidence="1 3">DSM 44124</strain>
    </source>
</reference>
<protein>
    <submittedName>
        <fullName evidence="2">Uncharacterized protein</fullName>
    </submittedName>
</protein>
<accession>A0A8H2JG14</accession>
<name>A0A8H2JG14_MYCMU</name>
<dbReference type="EMBL" id="CP062008">
    <property type="protein sequence ID" value="QPG68861.1"/>
    <property type="molecule type" value="Genomic_DNA"/>
</dbReference>
<evidence type="ECO:0000313" key="3">
    <source>
        <dbReference type="Proteomes" id="UP000309231"/>
    </source>
</evidence>
<keyword evidence="3" id="KW-1185">Reference proteome</keyword>
<gene>
    <name evidence="1" type="ORF">C1S78_026170</name>
    <name evidence="2" type="ORF">C1S78_26130</name>
</gene>
<organism evidence="2">
    <name type="scientific">Mycolicibacterium mucogenicum DSM 44124</name>
    <dbReference type="NCBI Taxonomy" id="1226753"/>
    <lineage>
        <taxon>Bacteria</taxon>
        <taxon>Bacillati</taxon>
        <taxon>Actinomycetota</taxon>
        <taxon>Actinomycetes</taxon>
        <taxon>Mycobacteriales</taxon>
        <taxon>Mycobacteriaceae</taxon>
        <taxon>Mycolicibacterium</taxon>
    </lineage>
</organism>
<reference evidence="1 3" key="3">
    <citation type="journal article" date="2019" name="Sci. Rep.">
        <title>Insight into the biology of Mycobacterium mucogenicum and Mycobacterium neoaurum clade members.</title>
        <authorList>
            <person name="Behra P.R.K."/>
            <person name="Pettersson B.M.F."/>
            <person name="Ramesh M."/>
            <person name="Dasgupta S."/>
            <person name="Kirsebom L.A."/>
        </authorList>
    </citation>
    <scope>NUCLEOTIDE SEQUENCE [LARGE SCALE GENOMIC DNA]</scope>
    <source>
        <strain evidence="1 3">DSM 44124</strain>
    </source>
</reference>
<proteinExistence type="predicted"/>
<sequence length="93" mass="10227">MTTKRELTYVTDPFPIPRDGRCEFKIHPNVDEVIVCENRAVAAISAPCCGQETLMCQDCLGKCGQLGSWRCAGCGVVTDCQWTPMRFGIRGLA</sequence>
<dbReference type="KEGG" id="mmuc:C1S78_026170"/>
<dbReference type="GeneID" id="76728447"/>
<dbReference type="EMBL" id="POTL01000001">
    <property type="protein sequence ID" value="TLH55387.1"/>
    <property type="molecule type" value="Genomic_DNA"/>
</dbReference>
<evidence type="ECO:0000313" key="1">
    <source>
        <dbReference type="EMBL" id="QPG68861.1"/>
    </source>
</evidence>
<evidence type="ECO:0000313" key="2">
    <source>
        <dbReference type="EMBL" id="TLH55387.1"/>
    </source>
</evidence>